<dbReference type="PROSITE" id="PS00211">
    <property type="entry name" value="ABC_TRANSPORTER_1"/>
    <property type="match status" value="1"/>
</dbReference>
<dbReference type="PANTHER" id="PTHR42711">
    <property type="entry name" value="ABC TRANSPORTER ATP-BINDING PROTEIN"/>
    <property type="match status" value="1"/>
</dbReference>
<dbReference type="PROSITE" id="PS50893">
    <property type="entry name" value="ABC_TRANSPORTER_2"/>
    <property type="match status" value="1"/>
</dbReference>
<feature type="domain" description="ABC transporter" evidence="11">
    <location>
        <begin position="103"/>
        <end position="333"/>
    </location>
</feature>
<comment type="similarity">
    <text evidence="2">Belongs to the ABC transporter superfamily.</text>
</comment>
<dbReference type="SUPFAM" id="SSF52540">
    <property type="entry name" value="P-loop containing nucleoside triphosphate hydrolases"/>
    <property type="match status" value="1"/>
</dbReference>
<dbReference type="InterPro" id="IPR027417">
    <property type="entry name" value="P-loop_NTPase"/>
</dbReference>
<dbReference type="GO" id="GO:0016887">
    <property type="term" value="F:ATP hydrolysis activity"/>
    <property type="evidence" value="ECO:0007669"/>
    <property type="project" value="InterPro"/>
</dbReference>
<evidence type="ECO:0000256" key="3">
    <source>
        <dbReference type="ARBA" id="ARBA00022448"/>
    </source>
</evidence>
<dbReference type="CDD" id="cd03263">
    <property type="entry name" value="ABC_subfamily_A"/>
    <property type="match status" value="1"/>
</dbReference>
<dbReference type="EMBL" id="JQ795195">
    <property type="protein sequence ID" value="AFK94223.1"/>
    <property type="molecule type" value="Genomic_DNA"/>
</dbReference>
<dbReference type="FunFam" id="3.40.50.300:FF:000589">
    <property type="entry name" value="ABC transporter, ATP-binding subunit"/>
    <property type="match status" value="1"/>
</dbReference>
<evidence type="ECO:0000256" key="9">
    <source>
        <dbReference type="ARBA" id="ARBA00022967"/>
    </source>
</evidence>
<dbReference type="InterPro" id="IPR017871">
    <property type="entry name" value="ABC_transporter-like_CS"/>
</dbReference>
<reference evidence="12" key="1">
    <citation type="journal article" date="2013" name="Syst. Appl. Microbiol.">
        <title>Rhizobium pisi sv. trifolii K3.22 harboring nod genes of the Rhizobium leguminosarum sv. trifolii cluster.</title>
        <authorList>
            <person name="Marek-Kozaczuk M."/>
            <person name="Leszcz A."/>
            <person name="Wielbo J."/>
            <person name="Wdowiak-Wrobel S."/>
            <person name="Skorupska A."/>
        </authorList>
    </citation>
    <scope>NUCLEOTIDE SEQUENCE</scope>
    <source>
        <strain evidence="12">DSM 30132</strain>
    </source>
</reference>
<name>I3WBM2_9HYPH</name>
<keyword evidence="8" id="KW-0067">ATP-binding</keyword>
<evidence type="ECO:0000256" key="10">
    <source>
        <dbReference type="ARBA" id="ARBA00023136"/>
    </source>
</evidence>
<comment type="subcellular location">
    <subcellularLocation>
        <location evidence="1">Cell membrane</location>
    </subcellularLocation>
</comment>
<dbReference type="NCBIfam" id="TIGR01288">
    <property type="entry name" value="nodI"/>
    <property type="match status" value="1"/>
</dbReference>
<keyword evidence="10" id="KW-0472">Membrane</keyword>
<keyword evidence="7" id="KW-0547">Nucleotide-binding</keyword>
<evidence type="ECO:0000256" key="5">
    <source>
        <dbReference type="ARBA" id="ARBA00022475"/>
    </source>
</evidence>
<evidence type="ECO:0000256" key="6">
    <source>
        <dbReference type="ARBA" id="ARBA00022519"/>
    </source>
</evidence>
<dbReference type="GO" id="GO:0005886">
    <property type="term" value="C:plasma membrane"/>
    <property type="evidence" value="ECO:0007669"/>
    <property type="project" value="UniProtKB-SubCell"/>
</dbReference>
<accession>I3WBM2</accession>
<dbReference type="InterPro" id="IPR003439">
    <property type="entry name" value="ABC_transporter-like_ATP-bd"/>
</dbReference>
<dbReference type="Gene3D" id="3.40.50.300">
    <property type="entry name" value="P-loop containing nucleotide triphosphate hydrolases"/>
    <property type="match status" value="1"/>
</dbReference>
<keyword evidence="3" id="KW-0813">Transport</keyword>
<dbReference type="NCBIfam" id="NF010059">
    <property type="entry name" value="PRK13536.1"/>
    <property type="match status" value="1"/>
</dbReference>
<evidence type="ECO:0000256" key="1">
    <source>
        <dbReference type="ARBA" id="ARBA00004236"/>
    </source>
</evidence>
<organism evidence="12">
    <name type="scientific">Rhizobium pisi</name>
    <dbReference type="NCBI Taxonomy" id="574561"/>
    <lineage>
        <taxon>Bacteria</taxon>
        <taxon>Pseudomonadati</taxon>
        <taxon>Pseudomonadota</taxon>
        <taxon>Alphaproteobacteria</taxon>
        <taxon>Hyphomicrobiales</taxon>
        <taxon>Rhizobiaceae</taxon>
        <taxon>Rhizobium/Agrobacterium group</taxon>
        <taxon>Rhizobium</taxon>
    </lineage>
</organism>
<sequence>MPFVPCPIATGCRADQSLLRPLLVSRAPPKCQGGRHLKLPIVASDERVTAAQNLGQEMNGQLANLKTTIADPHQDHIIISERQGRSKFKAIDSPSGSLSPVAIDLAGVSKSYGGKVVVNDLSFTIAAGECFGLLGPNGAGKSTITRMILGMTSPSAGKITVLGAQEPGQVRLARAKIGIVSQFDNLDLEFTVRENLLVYGRYFRMSTREIEAVIPSLLEFARLESKANTRVADLSGGMKRRLTLARALINDPQLLILDEPTTGLDPHARHLIWERLRSLLARGKTILLTTHIMEEAERLCDRLCVLEAGQKIAEGRPHALIEEQIGCPVIEIYGGDPQELSLLIRPNARRLEISGETLFCYTPDPEQVRAQLRGYSGLRLLERPPNLEDVFLRLTGREMEK</sequence>
<evidence type="ECO:0000256" key="2">
    <source>
        <dbReference type="ARBA" id="ARBA00005417"/>
    </source>
</evidence>
<evidence type="ECO:0000313" key="12">
    <source>
        <dbReference type="EMBL" id="AFK94223.1"/>
    </source>
</evidence>
<dbReference type="SMART" id="SM00382">
    <property type="entry name" value="AAA"/>
    <property type="match status" value="1"/>
</dbReference>
<dbReference type="GO" id="GO:0022857">
    <property type="term" value="F:transmembrane transporter activity"/>
    <property type="evidence" value="ECO:0007669"/>
    <property type="project" value="InterPro"/>
</dbReference>
<gene>
    <name evidence="12" type="primary">nodI</name>
</gene>
<dbReference type="GO" id="GO:0005524">
    <property type="term" value="F:ATP binding"/>
    <property type="evidence" value="ECO:0007669"/>
    <property type="project" value="UniProtKB-KW"/>
</dbReference>
<dbReference type="PANTHER" id="PTHR42711:SF5">
    <property type="entry name" value="ABC TRANSPORTER ATP-BINDING PROTEIN NATA"/>
    <property type="match status" value="1"/>
</dbReference>
<evidence type="ECO:0000259" key="11">
    <source>
        <dbReference type="PROSITE" id="PS50893"/>
    </source>
</evidence>
<protein>
    <submittedName>
        <fullName evidence="12">NodI</fullName>
    </submittedName>
</protein>
<dbReference type="InterPro" id="IPR005978">
    <property type="entry name" value="ABC_transptNodI"/>
</dbReference>
<evidence type="ECO:0000256" key="8">
    <source>
        <dbReference type="ARBA" id="ARBA00022840"/>
    </source>
</evidence>
<evidence type="ECO:0000256" key="7">
    <source>
        <dbReference type="ARBA" id="ARBA00022741"/>
    </source>
</evidence>
<dbReference type="Pfam" id="PF00005">
    <property type="entry name" value="ABC_tran"/>
    <property type="match status" value="1"/>
</dbReference>
<keyword evidence="5" id="KW-1003">Cell membrane</keyword>
<keyword evidence="4" id="KW-0536">Nodulation</keyword>
<dbReference type="AlphaFoldDB" id="I3WBM2"/>
<keyword evidence="9" id="KW-1278">Translocase</keyword>
<dbReference type="InterPro" id="IPR050763">
    <property type="entry name" value="ABC_transporter_ATP-binding"/>
</dbReference>
<keyword evidence="6" id="KW-0997">Cell inner membrane</keyword>
<evidence type="ECO:0000256" key="4">
    <source>
        <dbReference type="ARBA" id="ARBA00022458"/>
    </source>
</evidence>
<proteinExistence type="inferred from homology"/>
<dbReference type="InterPro" id="IPR003593">
    <property type="entry name" value="AAA+_ATPase"/>
</dbReference>